<reference evidence="1 2" key="1">
    <citation type="submission" date="2016-08" db="EMBL/GenBank/DDBJ databases">
        <title>A Parts List for Fungal Cellulosomes Revealed by Comparative Genomics.</title>
        <authorList>
            <consortium name="DOE Joint Genome Institute"/>
            <person name="Haitjema C.H."/>
            <person name="Gilmore S.P."/>
            <person name="Henske J.K."/>
            <person name="Solomon K.V."/>
            <person name="De Groot R."/>
            <person name="Kuo A."/>
            <person name="Mondo S.J."/>
            <person name="Salamov A.A."/>
            <person name="Labutti K."/>
            <person name="Zhao Z."/>
            <person name="Chiniquy J."/>
            <person name="Barry K."/>
            <person name="Brewer H.M."/>
            <person name="Purvine S.O."/>
            <person name="Wright A.T."/>
            <person name="Boxma B."/>
            <person name="Van Alen T."/>
            <person name="Hackstein J.H."/>
            <person name="Baker S.E."/>
            <person name="Grigoriev I.V."/>
            <person name="O'Malley M.A."/>
        </authorList>
    </citation>
    <scope>NUCLEOTIDE SEQUENCE [LARGE SCALE GENOMIC DNA]</scope>
    <source>
        <strain evidence="1 2">S4</strain>
    </source>
</reference>
<protein>
    <recommendedName>
        <fullName evidence="3">Transglutaminase-like domain-containing protein</fullName>
    </recommendedName>
</protein>
<dbReference type="AlphaFoldDB" id="A0A1Y1W2D4"/>
<sequence length="426" mass="50344">MILIKYQYLLLYITLLLNCYIINTRSQKINNSKPVKQSKTQSKFNNDNDINDIQKIKEYNNTRGNIKLDVGKKNNINENKIVFKSKNNLIKYQDDEEKNYMKIQYYNKTNVVYIDDNDYINVSSVPDNVNTRLYDHLNNNEKVMYDIIFSASKNETPIIDTNMIVYNVYSLDDYLNELEVSAERVFTTLIFENPELWWLGNYEMYIYTTDVLYEYNINIKLIPESSIFYDYTIDDIMIINQSIENITLDIMNQIASLNIKTPYAILRYIHDYLITNIVYTLDEKRRHIRTLYGALAQNKCVCEGYSEAFQYIAQQYGINTLIARSITHEWNFVELNNKWYIVDVTFDDPGSELKTDYFLIGTKHRFKSGTYSDEKSHILVYSAYSDKKVINYPEIESNDYIPSSEELNEINSIDRSNLIFGNIIFK</sequence>
<proteinExistence type="predicted"/>
<comment type="caution">
    <text evidence="1">The sequence shown here is derived from an EMBL/GenBank/DDBJ whole genome shotgun (WGS) entry which is preliminary data.</text>
</comment>
<evidence type="ECO:0008006" key="3">
    <source>
        <dbReference type="Google" id="ProtNLM"/>
    </source>
</evidence>
<keyword evidence="2" id="KW-1185">Reference proteome</keyword>
<dbReference type="SUPFAM" id="SSF54001">
    <property type="entry name" value="Cysteine proteinases"/>
    <property type="match status" value="1"/>
</dbReference>
<reference evidence="1 2" key="2">
    <citation type="submission" date="2016-08" db="EMBL/GenBank/DDBJ databases">
        <title>Pervasive Adenine N6-methylation of Active Genes in Fungi.</title>
        <authorList>
            <consortium name="DOE Joint Genome Institute"/>
            <person name="Mondo S.J."/>
            <person name="Dannebaum R.O."/>
            <person name="Kuo R.C."/>
            <person name="Labutti K."/>
            <person name="Haridas S."/>
            <person name="Kuo A."/>
            <person name="Salamov A."/>
            <person name="Ahrendt S.R."/>
            <person name="Lipzen A."/>
            <person name="Sullivan W."/>
            <person name="Andreopoulos W.B."/>
            <person name="Clum A."/>
            <person name="Lindquist E."/>
            <person name="Daum C."/>
            <person name="Ramamoorthy G.K."/>
            <person name="Gryganskyi A."/>
            <person name="Culley D."/>
            <person name="Magnuson J.K."/>
            <person name="James T.Y."/>
            <person name="O'Malley M.A."/>
            <person name="Stajich J.E."/>
            <person name="Spatafora J.W."/>
            <person name="Visel A."/>
            <person name="Grigoriev I.V."/>
        </authorList>
    </citation>
    <scope>NUCLEOTIDE SEQUENCE [LARGE SCALE GENOMIC DNA]</scope>
    <source>
        <strain evidence="1 2">S4</strain>
    </source>
</reference>
<organism evidence="1 2">
    <name type="scientific">Anaeromyces robustus</name>
    <dbReference type="NCBI Taxonomy" id="1754192"/>
    <lineage>
        <taxon>Eukaryota</taxon>
        <taxon>Fungi</taxon>
        <taxon>Fungi incertae sedis</taxon>
        <taxon>Chytridiomycota</taxon>
        <taxon>Chytridiomycota incertae sedis</taxon>
        <taxon>Neocallimastigomycetes</taxon>
        <taxon>Neocallimastigales</taxon>
        <taxon>Neocallimastigaceae</taxon>
        <taxon>Anaeromyces</taxon>
    </lineage>
</organism>
<name>A0A1Y1W2D4_9FUNG</name>
<dbReference type="Gene3D" id="3.10.620.30">
    <property type="match status" value="1"/>
</dbReference>
<dbReference type="EMBL" id="MCFG01000432">
    <property type="protein sequence ID" value="ORX67713.1"/>
    <property type="molecule type" value="Genomic_DNA"/>
</dbReference>
<gene>
    <name evidence="1" type="ORF">BCR32DRAFT_272551</name>
</gene>
<dbReference type="Proteomes" id="UP000193944">
    <property type="component" value="Unassembled WGS sequence"/>
</dbReference>
<evidence type="ECO:0000313" key="1">
    <source>
        <dbReference type="EMBL" id="ORX67713.1"/>
    </source>
</evidence>
<dbReference type="InterPro" id="IPR038765">
    <property type="entry name" value="Papain-like_cys_pep_sf"/>
</dbReference>
<accession>A0A1Y1W2D4</accession>
<evidence type="ECO:0000313" key="2">
    <source>
        <dbReference type="Proteomes" id="UP000193944"/>
    </source>
</evidence>
<dbReference type="OrthoDB" id="2128161at2759"/>